<gene>
    <name evidence="2" type="ORF">BRM3_12250</name>
</gene>
<evidence type="ECO:0000313" key="3">
    <source>
        <dbReference type="Proteomes" id="UP001164305"/>
    </source>
</evidence>
<accession>A0ABY6FZK0</accession>
<protein>
    <recommendedName>
        <fullName evidence="4">Integrase</fullName>
    </recommendedName>
</protein>
<dbReference type="RefSeq" id="WP_263593581.1">
    <property type="nucleotide sequence ID" value="NZ_CP107020.1"/>
</dbReference>
<organism evidence="2 3">
    <name type="scientific">Brachybacterium huguangmaarense</name>
    <dbReference type="NCBI Taxonomy" id="1652028"/>
    <lineage>
        <taxon>Bacteria</taxon>
        <taxon>Bacillati</taxon>
        <taxon>Actinomycetota</taxon>
        <taxon>Actinomycetes</taxon>
        <taxon>Micrococcales</taxon>
        <taxon>Dermabacteraceae</taxon>
        <taxon>Brachybacterium</taxon>
    </lineage>
</organism>
<proteinExistence type="predicted"/>
<evidence type="ECO:0000256" key="1">
    <source>
        <dbReference type="SAM" id="MobiDB-lite"/>
    </source>
</evidence>
<sequence>MLGHRDASVTLAVYSDLVPDSIDEVADAMDIARELARGATKTTPSDHQESHAHHMATGAPVSGHDEGRRPVLSLVSGLSRSG</sequence>
<feature type="compositionally biased region" description="Low complexity" evidence="1">
    <location>
        <begin position="70"/>
        <end position="82"/>
    </location>
</feature>
<evidence type="ECO:0000313" key="2">
    <source>
        <dbReference type="EMBL" id="UYG16368.1"/>
    </source>
</evidence>
<dbReference type="Proteomes" id="UP001164305">
    <property type="component" value="Chromosome"/>
</dbReference>
<dbReference type="EMBL" id="CP107020">
    <property type="protein sequence ID" value="UYG16368.1"/>
    <property type="molecule type" value="Genomic_DNA"/>
</dbReference>
<keyword evidence="3" id="KW-1185">Reference proteome</keyword>
<name>A0ABY6FZK0_9MICO</name>
<evidence type="ECO:0008006" key="4">
    <source>
        <dbReference type="Google" id="ProtNLM"/>
    </source>
</evidence>
<reference evidence="2" key="1">
    <citation type="submission" date="2022-10" db="EMBL/GenBank/DDBJ databases">
        <title>Whole-Genome Sequencing of Brachybacterium huguangmaarense BRM-3, Isolated from Betula schmidtii.</title>
        <authorList>
            <person name="Haam D."/>
        </authorList>
    </citation>
    <scope>NUCLEOTIDE SEQUENCE</scope>
    <source>
        <strain evidence="2">BRM-3</strain>
    </source>
</reference>
<feature type="region of interest" description="Disordered" evidence="1">
    <location>
        <begin position="38"/>
        <end position="82"/>
    </location>
</feature>